<protein>
    <submittedName>
        <fullName evidence="1">Uncharacterized protein</fullName>
    </submittedName>
</protein>
<dbReference type="Pfam" id="PF14009">
    <property type="entry name" value="PADRE"/>
    <property type="match status" value="1"/>
</dbReference>
<dbReference type="AlphaFoldDB" id="A0AAD5D7B1"/>
<dbReference type="Proteomes" id="UP001206925">
    <property type="component" value="Unassembled WGS sequence"/>
</dbReference>
<evidence type="ECO:0000313" key="2">
    <source>
        <dbReference type="Proteomes" id="UP001206925"/>
    </source>
</evidence>
<evidence type="ECO:0000313" key="1">
    <source>
        <dbReference type="EMBL" id="KAI7754410.1"/>
    </source>
</evidence>
<dbReference type="PANTHER" id="PTHR33413:SF33">
    <property type="entry name" value="MEDIATOR OF RNA POLYMERASE II TRANSCRIPTION SUBUNIT 29"/>
    <property type="match status" value="1"/>
</dbReference>
<accession>A0AAD5D7B1</accession>
<keyword evidence="2" id="KW-1185">Reference proteome</keyword>
<name>A0AAD5D7B1_AMBAR</name>
<proteinExistence type="predicted"/>
<gene>
    <name evidence="1" type="ORF">M8C21_000458</name>
</gene>
<dbReference type="EMBL" id="JAMZMK010003750">
    <property type="protein sequence ID" value="KAI7754410.1"/>
    <property type="molecule type" value="Genomic_DNA"/>
</dbReference>
<comment type="caution">
    <text evidence="1">The sequence shown here is derived from an EMBL/GenBank/DDBJ whole genome shotgun (WGS) entry which is preliminary data.</text>
</comment>
<reference evidence="1" key="1">
    <citation type="submission" date="2022-06" db="EMBL/GenBank/DDBJ databases">
        <title>Uncovering the hologenomic basis of an extraordinary plant invasion.</title>
        <authorList>
            <person name="Bieker V.C."/>
            <person name="Martin M.D."/>
            <person name="Gilbert T."/>
            <person name="Hodgins K."/>
            <person name="Battlay P."/>
            <person name="Petersen B."/>
            <person name="Wilson J."/>
        </authorList>
    </citation>
    <scope>NUCLEOTIDE SEQUENCE</scope>
    <source>
        <strain evidence="1">AA19_3_7</strain>
        <tissue evidence="1">Leaf</tissue>
    </source>
</reference>
<sequence>MGNCQAIDNASLIIQHPTGKVEKMYSTISAAEVMKLNPSHYVALLLTTTVRHVATTKETNHGHVKANPQPVRVTRIKLLRHTESLTVGHIYRLVTTQEVMKGLMAKKNGKINNNIRQPKPSEQPAGCAKLTLSTTTWVI</sequence>
<organism evidence="1 2">
    <name type="scientific">Ambrosia artemisiifolia</name>
    <name type="common">Common ragweed</name>
    <dbReference type="NCBI Taxonomy" id="4212"/>
    <lineage>
        <taxon>Eukaryota</taxon>
        <taxon>Viridiplantae</taxon>
        <taxon>Streptophyta</taxon>
        <taxon>Embryophyta</taxon>
        <taxon>Tracheophyta</taxon>
        <taxon>Spermatophyta</taxon>
        <taxon>Magnoliopsida</taxon>
        <taxon>eudicotyledons</taxon>
        <taxon>Gunneridae</taxon>
        <taxon>Pentapetalae</taxon>
        <taxon>asterids</taxon>
        <taxon>campanulids</taxon>
        <taxon>Asterales</taxon>
        <taxon>Asteraceae</taxon>
        <taxon>Asteroideae</taxon>
        <taxon>Heliantheae alliance</taxon>
        <taxon>Heliantheae</taxon>
        <taxon>Ambrosia</taxon>
    </lineage>
</organism>
<dbReference type="PANTHER" id="PTHR33413">
    <property type="entry name" value="EXPRESSED PROTEIN"/>
    <property type="match status" value="1"/>
</dbReference>
<dbReference type="InterPro" id="IPR025322">
    <property type="entry name" value="PADRE_dom"/>
</dbReference>